<evidence type="ECO:0000313" key="2">
    <source>
        <dbReference type="EMBL" id="KGN50937.1"/>
    </source>
</evidence>
<organism evidence="2 3">
    <name type="scientific">Cucumis sativus</name>
    <name type="common">Cucumber</name>
    <dbReference type="NCBI Taxonomy" id="3659"/>
    <lineage>
        <taxon>Eukaryota</taxon>
        <taxon>Viridiplantae</taxon>
        <taxon>Streptophyta</taxon>
        <taxon>Embryophyta</taxon>
        <taxon>Tracheophyta</taxon>
        <taxon>Spermatophyta</taxon>
        <taxon>Magnoliopsida</taxon>
        <taxon>eudicotyledons</taxon>
        <taxon>Gunneridae</taxon>
        <taxon>Pentapetalae</taxon>
        <taxon>rosids</taxon>
        <taxon>fabids</taxon>
        <taxon>Cucurbitales</taxon>
        <taxon>Cucurbitaceae</taxon>
        <taxon>Benincaseae</taxon>
        <taxon>Cucumis</taxon>
    </lineage>
</organism>
<accession>A0A0A0KRC6</accession>
<protein>
    <submittedName>
        <fullName evidence="2">Uncharacterized protein</fullName>
    </submittedName>
</protein>
<evidence type="ECO:0000256" key="1">
    <source>
        <dbReference type="SAM" id="MobiDB-lite"/>
    </source>
</evidence>
<reference evidence="2 3" key="4">
    <citation type="journal article" date="2011" name="BMC Genomics">
        <title>RNA-Seq improves annotation of protein-coding genes in the cucumber genome.</title>
        <authorList>
            <person name="Li Z."/>
            <person name="Zhang Z."/>
            <person name="Yan P."/>
            <person name="Huang S."/>
            <person name="Fei Z."/>
            <person name="Lin K."/>
        </authorList>
    </citation>
    <scope>NUCLEOTIDE SEQUENCE [LARGE SCALE GENOMIC DNA]</scope>
    <source>
        <strain evidence="3">cv. 9930</strain>
    </source>
</reference>
<proteinExistence type="predicted"/>
<feature type="region of interest" description="Disordered" evidence="1">
    <location>
        <begin position="39"/>
        <end position="67"/>
    </location>
</feature>
<sequence>MVTTRIRESPDAGKRCYICLKALGKDFPTYMVSSGRKSTIVHRGRHSQSANGKASSMLYSRAINNDR</sequence>
<evidence type="ECO:0000313" key="3">
    <source>
        <dbReference type="Proteomes" id="UP000029981"/>
    </source>
</evidence>
<keyword evidence="3" id="KW-1185">Reference proteome</keyword>
<gene>
    <name evidence="2" type="ORF">Csa_5G351590</name>
</gene>
<dbReference type="Proteomes" id="UP000029981">
    <property type="component" value="Chromosome 5"/>
</dbReference>
<feature type="compositionally biased region" description="Polar residues" evidence="1">
    <location>
        <begin position="47"/>
        <end position="58"/>
    </location>
</feature>
<dbReference type="Gramene" id="KGN50937">
    <property type="protein sequence ID" value="KGN50937"/>
    <property type="gene ID" value="Csa_5G351590"/>
</dbReference>
<reference evidence="2 3" key="2">
    <citation type="journal article" date="2009" name="PLoS ONE">
        <title>An integrated genetic and cytogenetic map of the cucumber genome.</title>
        <authorList>
            <person name="Ren Y."/>
            <person name="Zhang Z."/>
            <person name="Liu J."/>
            <person name="Staub J.E."/>
            <person name="Han Y."/>
            <person name="Cheng Z."/>
            <person name="Li X."/>
            <person name="Lu J."/>
            <person name="Miao H."/>
            <person name="Kang H."/>
            <person name="Xie B."/>
            <person name="Gu X."/>
            <person name="Wang X."/>
            <person name="Du Y."/>
            <person name="Jin W."/>
            <person name="Huang S."/>
        </authorList>
    </citation>
    <scope>NUCLEOTIDE SEQUENCE [LARGE SCALE GENOMIC DNA]</scope>
    <source>
        <strain evidence="3">cv. 9930</strain>
    </source>
</reference>
<reference evidence="2 3" key="3">
    <citation type="journal article" date="2010" name="BMC Genomics">
        <title>Transcriptome sequencing and comparative analysis of cucumber flowers with different sex types.</title>
        <authorList>
            <person name="Guo S."/>
            <person name="Zheng Y."/>
            <person name="Joung J.G."/>
            <person name="Liu S."/>
            <person name="Zhang Z."/>
            <person name="Crasta O.R."/>
            <person name="Sobral B.W."/>
            <person name="Xu Y."/>
            <person name="Huang S."/>
            <person name="Fei Z."/>
        </authorList>
    </citation>
    <scope>NUCLEOTIDE SEQUENCE [LARGE SCALE GENOMIC DNA]</scope>
    <source>
        <strain evidence="3">cv. 9930</strain>
    </source>
</reference>
<reference evidence="2 3" key="1">
    <citation type="journal article" date="2009" name="Nat. Genet.">
        <title>The genome of the cucumber, Cucumis sativus L.</title>
        <authorList>
            <person name="Huang S."/>
            <person name="Li R."/>
            <person name="Zhang Z."/>
            <person name="Li L."/>
            <person name="Gu X."/>
            <person name="Fan W."/>
            <person name="Lucas W.J."/>
            <person name="Wang X."/>
            <person name="Xie B."/>
            <person name="Ni P."/>
            <person name="Ren Y."/>
            <person name="Zhu H."/>
            <person name="Li J."/>
            <person name="Lin K."/>
            <person name="Jin W."/>
            <person name="Fei Z."/>
            <person name="Li G."/>
            <person name="Staub J."/>
            <person name="Kilian A."/>
            <person name="van der Vossen E.A."/>
            <person name="Wu Y."/>
            <person name="Guo J."/>
            <person name="He J."/>
            <person name="Jia Z."/>
            <person name="Ren Y."/>
            <person name="Tian G."/>
            <person name="Lu Y."/>
            <person name="Ruan J."/>
            <person name="Qian W."/>
            <person name="Wang M."/>
            <person name="Huang Q."/>
            <person name="Li B."/>
            <person name="Xuan Z."/>
            <person name="Cao J."/>
            <person name="Asan"/>
            <person name="Wu Z."/>
            <person name="Zhang J."/>
            <person name="Cai Q."/>
            <person name="Bai Y."/>
            <person name="Zhao B."/>
            <person name="Han Y."/>
            <person name="Li Y."/>
            <person name="Li X."/>
            <person name="Wang S."/>
            <person name="Shi Q."/>
            <person name="Liu S."/>
            <person name="Cho W.K."/>
            <person name="Kim J.Y."/>
            <person name="Xu Y."/>
            <person name="Heller-Uszynska K."/>
            <person name="Miao H."/>
            <person name="Cheng Z."/>
            <person name="Zhang S."/>
            <person name="Wu J."/>
            <person name="Yang Y."/>
            <person name="Kang H."/>
            <person name="Li M."/>
            <person name="Liang H."/>
            <person name="Ren X."/>
            <person name="Shi Z."/>
            <person name="Wen M."/>
            <person name="Jian M."/>
            <person name="Yang H."/>
            <person name="Zhang G."/>
            <person name="Yang Z."/>
            <person name="Chen R."/>
            <person name="Liu S."/>
            <person name="Li J."/>
            <person name="Ma L."/>
            <person name="Liu H."/>
            <person name="Zhou Y."/>
            <person name="Zhao J."/>
            <person name="Fang X."/>
            <person name="Li G."/>
            <person name="Fang L."/>
            <person name="Li Y."/>
            <person name="Liu D."/>
            <person name="Zheng H."/>
            <person name="Zhang Y."/>
            <person name="Qin N."/>
            <person name="Li Z."/>
            <person name="Yang G."/>
            <person name="Yang S."/>
            <person name="Bolund L."/>
            <person name="Kristiansen K."/>
            <person name="Zheng H."/>
            <person name="Li S."/>
            <person name="Zhang X."/>
            <person name="Yang H."/>
            <person name="Wang J."/>
            <person name="Sun R."/>
            <person name="Zhang B."/>
            <person name="Jiang S."/>
            <person name="Wang J."/>
            <person name="Du Y."/>
            <person name="Li S."/>
        </authorList>
    </citation>
    <scope>NUCLEOTIDE SEQUENCE [LARGE SCALE GENOMIC DNA]</scope>
    <source>
        <strain evidence="3">cv. 9930</strain>
    </source>
</reference>
<dbReference type="AlphaFoldDB" id="A0A0A0KRC6"/>
<name>A0A0A0KRC6_CUCSA</name>
<dbReference type="EMBL" id="CM002926">
    <property type="protein sequence ID" value="KGN50937.1"/>
    <property type="molecule type" value="Genomic_DNA"/>
</dbReference>